<gene>
    <name evidence="4" type="ORF">FDP41_004539</name>
</gene>
<keyword evidence="5" id="KW-1185">Reference proteome</keyword>
<accession>A0A6A5BS50</accession>
<keyword evidence="1" id="KW-0677">Repeat</keyword>
<protein>
    <recommendedName>
        <fullName evidence="3">Rho-GAP domain-containing protein</fullName>
    </recommendedName>
</protein>
<dbReference type="InterPro" id="IPR003409">
    <property type="entry name" value="MORN"/>
</dbReference>
<name>A0A6A5BS50_NAEFO</name>
<dbReference type="VEuPathDB" id="AmoebaDB:NF0131070"/>
<dbReference type="Proteomes" id="UP000444721">
    <property type="component" value="Unassembled WGS sequence"/>
</dbReference>
<dbReference type="VEuPathDB" id="AmoebaDB:FDP41_004539"/>
<dbReference type="Gene3D" id="2.20.110.10">
    <property type="entry name" value="Histone H3 K4-specific methyltransferase SET7/9 N-terminal domain"/>
    <property type="match status" value="5"/>
</dbReference>
<proteinExistence type="predicted"/>
<dbReference type="OrthoDB" id="423343at2759"/>
<dbReference type="PANTHER" id="PTHR23084">
    <property type="entry name" value="PHOSPHATIDYLINOSITOL-4-PHOSPHATE 5-KINASE RELATED"/>
    <property type="match status" value="1"/>
</dbReference>
<evidence type="ECO:0000256" key="1">
    <source>
        <dbReference type="ARBA" id="ARBA00022737"/>
    </source>
</evidence>
<sequence>MPVFKRVFSFRPKLTSKSEEGDVHSLAGAIDNADYGLISSSTTSTQTGTPPKLFGGPLDESDPSKVPQFILDTIDYLMKHGLETEGIFRLSTHETRKADLINKMNQRYATEKDPYRTVTFQYPNTSTDEIAFASAVLKHYFRSLPVPLIVPQLYETFMSTARCKDFNQEMSDMLRKAVSLLPSNNLLLLRKISELCNAISKYSSSNRMTCENLSVCWQPNILYNPSHDFMEQMKRTGDAQNVVATLFTDFALIFQAEKQKPISNSMQKKFFLGLASQTTEEGMAVYNGEKNERGEKHGHGLLMLPNGSVYEGEFLNNKYSKGKLIFVNGDQYEGCFKDDLPDDDKGVFRFLNSDVYTGTVRQGKVTGFGEFKYKDGSIYKGEVLDGKRHGKGLIEFYDGSHKVKYYDGDWKNNKCDGKGTLVNTQIQQVYTGEFKNGFYHGQGVLLSGLEQYRCEGEFENGLIKNGFGYFTSLDNEHVEYEGTWKVKLFTGKMRQFSIQTKTLEFEGEMVNSKRHGFGKIIYQDGSFYEGEFQENEMTGKGTFTEQDRSYTGQFLKSLFCGRGKLKSRYEGKEYLFEGEFKEHQPYNGKGSVLISAKTGDYLEGEFRDGQFFGKGRHTFDDGSYYEGDIRNSVCEGKGTVTYPDGSKYTGSFMNDERHGTGVLVMRDGDDTHNIMVSINQVWDNGKLVSQEIPESPSTMDEKEMIIFSYFDALQKEEPSRFGPLVGSDQRQHLSSALSRVKENPNTNIIFEIIYQLSKRAKH</sequence>
<dbReference type="EMBL" id="VFQX01000037">
    <property type="protein sequence ID" value="KAF0976640.1"/>
    <property type="molecule type" value="Genomic_DNA"/>
</dbReference>
<evidence type="ECO:0000313" key="4">
    <source>
        <dbReference type="EMBL" id="KAF0976640.1"/>
    </source>
</evidence>
<dbReference type="PANTHER" id="PTHR23084:SF227">
    <property type="entry name" value="PHOSPHATIDYLINOSITOL-4-PHOSPHATE 5-KINASE RELATED"/>
    <property type="match status" value="1"/>
</dbReference>
<organism evidence="4 5">
    <name type="scientific">Naegleria fowleri</name>
    <name type="common">Brain eating amoeba</name>
    <dbReference type="NCBI Taxonomy" id="5763"/>
    <lineage>
        <taxon>Eukaryota</taxon>
        <taxon>Discoba</taxon>
        <taxon>Heterolobosea</taxon>
        <taxon>Tetramitia</taxon>
        <taxon>Eutetramitia</taxon>
        <taxon>Vahlkampfiidae</taxon>
        <taxon>Naegleria</taxon>
    </lineage>
</organism>
<evidence type="ECO:0000313" key="5">
    <source>
        <dbReference type="Proteomes" id="UP000444721"/>
    </source>
</evidence>
<dbReference type="RefSeq" id="XP_044561353.1">
    <property type="nucleotide sequence ID" value="XM_044707964.1"/>
</dbReference>
<evidence type="ECO:0000256" key="2">
    <source>
        <dbReference type="SAM" id="MobiDB-lite"/>
    </source>
</evidence>
<dbReference type="AlphaFoldDB" id="A0A6A5BS50"/>
<dbReference type="CDD" id="cd00159">
    <property type="entry name" value="RhoGAP"/>
    <property type="match status" value="1"/>
</dbReference>
<dbReference type="Pfam" id="PF02493">
    <property type="entry name" value="MORN"/>
    <property type="match status" value="12"/>
</dbReference>
<dbReference type="SMART" id="SM00698">
    <property type="entry name" value="MORN"/>
    <property type="match status" value="13"/>
</dbReference>
<dbReference type="SUPFAM" id="SSF82185">
    <property type="entry name" value="Histone H3 K4-specific methyltransferase SET7/9 N-terminal domain"/>
    <property type="match status" value="4"/>
</dbReference>
<dbReference type="SMART" id="SM00324">
    <property type="entry name" value="RhoGAP"/>
    <property type="match status" value="1"/>
</dbReference>
<dbReference type="GO" id="GO:0007165">
    <property type="term" value="P:signal transduction"/>
    <property type="evidence" value="ECO:0007669"/>
    <property type="project" value="InterPro"/>
</dbReference>
<dbReference type="SUPFAM" id="SSF48350">
    <property type="entry name" value="GTPase activation domain, GAP"/>
    <property type="match status" value="1"/>
</dbReference>
<feature type="domain" description="Rho-GAP" evidence="3">
    <location>
        <begin position="56"/>
        <end position="254"/>
    </location>
</feature>
<comment type="caution">
    <text evidence="4">The sequence shown here is derived from an EMBL/GenBank/DDBJ whole genome shotgun (WGS) entry which is preliminary data.</text>
</comment>
<dbReference type="VEuPathDB" id="AmoebaDB:NfTy_082820"/>
<dbReference type="PROSITE" id="PS50238">
    <property type="entry name" value="RHOGAP"/>
    <property type="match status" value="1"/>
</dbReference>
<reference evidence="4 5" key="1">
    <citation type="journal article" date="2019" name="Sci. Rep.">
        <title>Nanopore sequencing improves the draft genome of the human pathogenic amoeba Naegleria fowleri.</title>
        <authorList>
            <person name="Liechti N."/>
            <person name="Schurch N."/>
            <person name="Bruggmann R."/>
            <person name="Wittwer M."/>
        </authorList>
    </citation>
    <scope>NUCLEOTIDE SEQUENCE [LARGE SCALE GENOMIC DNA]</scope>
    <source>
        <strain evidence="4 5">ATCC 30894</strain>
    </source>
</reference>
<evidence type="ECO:0000259" key="3">
    <source>
        <dbReference type="PROSITE" id="PS50238"/>
    </source>
</evidence>
<feature type="region of interest" description="Disordered" evidence="2">
    <location>
        <begin position="41"/>
        <end position="61"/>
    </location>
</feature>
<dbReference type="InterPro" id="IPR008936">
    <property type="entry name" value="Rho_GTPase_activation_prot"/>
</dbReference>
<dbReference type="Gene3D" id="1.10.555.10">
    <property type="entry name" value="Rho GTPase activation protein"/>
    <property type="match status" value="1"/>
</dbReference>
<dbReference type="Pfam" id="PF00620">
    <property type="entry name" value="RhoGAP"/>
    <property type="match status" value="1"/>
</dbReference>
<dbReference type="InterPro" id="IPR000198">
    <property type="entry name" value="RhoGAP_dom"/>
</dbReference>
<dbReference type="GeneID" id="68111757"/>